<evidence type="ECO:0000256" key="15">
    <source>
        <dbReference type="ARBA" id="ARBA00023012"/>
    </source>
</evidence>
<evidence type="ECO:0000256" key="5">
    <source>
        <dbReference type="ARBA" id="ARBA00017322"/>
    </source>
</evidence>
<reference evidence="21 22" key="1">
    <citation type="submission" date="2020-02" db="EMBL/GenBank/DDBJ databases">
        <title>Rhodobacter translucens sp. nov., a novel bacterium isolated from activated sludge.</title>
        <authorList>
            <person name="Liu J."/>
        </authorList>
    </citation>
    <scope>NUCLEOTIDE SEQUENCE [LARGE SCALE GENOMIC DNA]</scope>
    <source>
        <strain evidence="21 22">HX-7-19</strain>
    </source>
</reference>
<dbReference type="PANTHER" id="PTHR24421:SF10">
    <property type="entry name" value="NITRATE_NITRITE SENSOR PROTEIN NARQ"/>
    <property type="match status" value="1"/>
</dbReference>
<dbReference type="GO" id="GO:0051539">
    <property type="term" value="F:4 iron, 4 sulfur cluster binding"/>
    <property type="evidence" value="ECO:0007669"/>
    <property type="project" value="UniProtKB-KW"/>
</dbReference>
<feature type="domain" description="Histidine kinase" evidence="20">
    <location>
        <begin position="393"/>
        <end position="483"/>
    </location>
</feature>
<proteinExistence type="predicted"/>
<evidence type="ECO:0000256" key="17">
    <source>
        <dbReference type="ARBA" id="ARBA00024827"/>
    </source>
</evidence>
<evidence type="ECO:0000256" key="3">
    <source>
        <dbReference type="ARBA" id="ARBA00004496"/>
    </source>
</evidence>
<evidence type="ECO:0000256" key="4">
    <source>
        <dbReference type="ARBA" id="ARBA00012438"/>
    </source>
</evidence>
<evidence type="ECO:0000256" key="1">
    <source>
        <dbReference type="ARBA" id="ARBA00000085"/>
    </source>
</evidence>
<keyword evidence="9" id="KW-0808">Transferase</keyword>
<keyword evidence="13" id="KW-0067">ATP-binding</keyword>
<dbReference type="Pfam" id="PF07730">
    <property type="entry name" value="HisKA_3"/>
    <property type="match status" value="1"/>
</dbReference>
<accession>A0A6M1U5H2</accession>
<evidence type="ECO:0000256" key="19">
    <source>
        <dbReference type="SAM" id="Phobius"/>
    </source>
</evidence>
<evidence type="ECO:0000256" key="2">
    <source>
        <dbReference type="ARBA" id="ARBA00001966"/>
    </source>
</evidence>
<keyword evidence="6" id="KW-0004">4Fe-4S</keyword>
<dbReference type="InterPro" id="IPR011712">
    <property type="entry name" value="Sig_transdc_His_kin_sub3_dim/P"/>
</dbReference>
<dbReference type="InterPro" id="IPR003594">
    <property type="entry name" value="HATPase_dom"/>
</dbReference>
<keyword evidence="11" id="KW-0547">Nucleotide-binding</keyword>
<keyword evidence="14" id="KW-0408">Iron</keyword>
<keyword evidence="8" id="KW-0597">Phosphoprotein</keyword>
<evidence type="ECO:0000256" key="9">
    <source>
        <dbReference type="ARBA" id="ARBA00022679"/>
    </source>
</evidence>
<comment type="function">
    <text evidence="17">Member of the two-component regulatory system NreB/NreC involved in the control of dissimilatory nitrate/nitrite reduction in response to oxygen. NreB functions as a direct oxygen sensor histidine kinase which is autophosphorylated, in the absence of oxygen, probably at the conserved histidine residue, and transfers its phosphate group probably to a conserved aspartate residue of NreC. NreB/NreC activates the expression of the nitrate (narGHJI) and nitrite (nir) reductase operons, as well as the putative nitrate transporter gene narT.</text>
</comment>
<evidence type="ECO:0000256" key="12">
    <source>
        <dbReference type="ARBA" id="ARBA00022777"/>
    </source>
</evidence>
<dbReference type="InterPro" id="IPR036890">
    <property type="entry name" value="HATPase_C_sf"/>
</dbReference>
<dbReference type="Gene3D" id="3.30.565.10">
    <property type="entry name" value="Histidine kinase-like ATPase, C-terminal domain"/>
    <property type="match status" value="1"/>
</dbReference>
<keyword evidence="12 21" id="KW-0418">Kinase</keyword>
<evidence type="ECO:0000259" key="20">
    <source>
        <dbReference type="PROSITE" id="PS50109"/>
    </source>
</evidence>
<dbReference type="GO" id="GO:0000155">
    <property type="term" value="F:phosphorelay sensor kinase activity"/>
    <property type="evidence" value="ECO:0007669"/>
    <property type="project" value="InterPro"/>
</dbReference>
<dbReference type="GO" id="GO:0016020">
    <property type="term" value="C:membrane"/>
    <property type="evidence" value="ECO:0007669"/>
    <property type="project" value="InterPro"/>
</dbReference>
<evidence type="ECO:0000313" key="22">
    <source>
        <dbReference type="Proteomes" id="UP000474758"/>
    </source>
</evidence>
<gene>
    <name evidence="21" type="ORF">G5V65_19000</name>
</gene>
<comment type="caution">
    <text evidence="21">The sequence shown here is derived from an EMBL/GenBank/DDBJ whole genome shotgun (WGS) entry which is preliminary data.</text>
</comment>
<keyword evidence="22" id="KW-1185">Reference proteome</keyword>
<dbReference type="Proteomes" id="UP000474758">
    <property type="component" value="Unassembled WGS sequence"/>
</dbReference>
<name>A0A6M1U5H2_9RHOB</name>
<evidence type="ECO:0000256" key="14">
    <source>
        <dbReference type="ARBA" id="ARBA00023004"/>
    </source>
</evidence>
<keyword evidence="19" id="KW-0812">Transmembrane</keyword>
<evidence type="ECO:0000256" key="13">
    <source>
        <dbReference type="ARBA" id="ARBA00022840"/>
    </source>
</evidence>
<keyword evidence="10" id="KW-0479">Metal-binding</keyword>
<comment type="catalytic activity">
    <reaction evidence="1">
        <text>ATP + protein L-histidine = ADP + protein N-phospho-L-histidine.</text>
        <dbReference type="EC" id="2.7.13.3"/>
    </reaction>
</comment>
<keyword evidence="15" id="KW-0902">Two-component regulatory system</keyword>
<dbReference type="PROSITE" id="PS50109">
    <property type="entry name" value="HIS_KIN"/>
    <property type="match status" value="1"/>
</dbReference>
<dbReference type="EC" id="2.7.13.3" evidence="4"/>
<evidence type="ECO:0000256" key="10">
    <source>
        <dbReference type="ARBA" id="ARBA00022723"/>
    </source>
</evidence>
<keyword evidence="19" id="KW-0472">Membrane</keyword>
<dbReference type="RefSeq" id="WP_165053394.1">
    <property type="nucleotide sequence ID" value="NZ_JAALFE010000027.1"/>
</dbReference>
<evidence type="ECO:0000256" key="11">
    <source>
        <dbReference type="ARBA" id="ARBA00022741"/>
    </source>
</evidence>
<dbReference type="EMBL" id="JAALFE010000027">
    <property type="protein sequence ID" value="NGQ92984.1"/>
    <property type="molecule type" value="Genomic_DNA"/>
</dbReference>
<sequence length="485" mass="52251">MTIHDTSSLAAHGADDDAHESRSLRKRFAALALHHRFAVVGSLVSLIGMAAIGEVVSDSIESGVVRNAAISSAVYMESFIAPLSQELAEGQEFSAETQEKMRSLLEREPLSDRVKSVKIWREGGLIAFASDRNMIGQVFPEDPPLRAAWEGELSASFDDLDGEESAPERETGVPLFEVYNPIHSIVTGEVIAVAEFYLEAAELQADLWDAKARAWAIMAAVTAATFAALFGIVRAGSRMIDTQNRKLAGQLEDLARVSAMNEALRARVQGAAQRVSETNERQMRRISAELHDGPAQALALASLRLDTLMRRVSVAADDPEARALREVLDGALRDVRDLCRGLTLPELQGQSISEALERAIGAHERRTGVIVGRDVSGGPWPEIRPSHPILICVYRFVQEGLMNAFHHAPGASVLVGCHQQAGRVTVVVADEGPGIAGKASDMHAKGLGLAGLRERVESIGGVFELDTAPGRGTRLTIRLVLDGMS</sequence>
<dbReference type="PRINTS" id="PR00344">
    <property type="entry name" value="BCTRLSENSOR"/>
</dbReference>
<evidence type="ECO:0000256" key="7">
    <source>
        <dbReference type="ARBA" id="ARBA00022490"/>
    </source>
</evidence>
<dbReference type="SMART" id="SM00387">
    <property type="entry name" value="HATPase_c"/>
    <property type="match status" value="1"/>
</dbReference>
<organism evidence="21 22">
    <name type="scientific">Paragemmobacter kunshanensis</name>
    <dbReference type="NCBI Taxonomy" id="2583234"/>
    <lineage>
        <taxon>Bacteria</taxon>
        <taxon>Pseudomonadati</taxon>
        <taxon>Pseudomonadota</taxon>
        <taxon>Alphaproteobacteria</taxon>
        <taxon>Rhodobacterales</taxon>
        <taxon>Paracoccaceae</taxon>
        <taxon>Paragemmobacter</taxon>
    </lineage>
</organism>
<feature type="transmembrane region" description="Helical" evidence="19">
    <location>
        <begin position="214"/>
        <end position="236"/>
    </location>
</feature>
<keyword evidence="19" id="KW-1133">Transmembrane helix</keyword>
<dbReference type="GO" id="GO:0005524">
    <property type="term" value="F:ATP binding"/>
    <property type="evidence" value="ECO:0007669"/>
    <property type="project" value="UniProtKB-KW"/>
</dbReference>
<keyword evidence="7" id="KW-0963">Cytoplasm</keyword>
<dbReference type="CDD" id="cd16917">
    <property type="entry name" value="HATPase_UhpB-NarQ-NarX-like"/>
    <property type="match status" value="1"/>
</dbReference>
<dbReference type="PANTHER" id="PTHR24421">
    <property type="entry name" value="NITRATE/NITRITE SENSOR PROTEIN NARX-RELATED"/>
    <property type="match status" value="1"/>
</dbReference>
<evidence type="ECO:0000256" key="16">
    <source>
        <dbReference type="ARBA" id="ARBA00023014"/>
    </source>
</evidence>
<evidence type="ECO:0000313" key="21">
    <source>
        <dbReference type="EMBL" id="NGQ92984.1"/>
    </source>
</evidence>
<evidence type="ECO:0000256" key="6">
    <source>
        <dbReference type="ARBA" id="ARBA00022485"/>
    </source>
</evidence>
<evidence type="ECO:0000256" key="18">
    <source>
        <dbReference type="ARBA" id="ARBA00030800"/>
    </source>
</evidence>
<dbReference type="GO" id="GO:0005737">
    <property type="term" value="C:cytoplasm"/>
    <property type="evidence" value="ECO:0007669"/>
    <property type="project" value="UniProtKB-SubCell"/>
</dbReference>
<dbReference type="Pfam" id="PF02518">
    <property type="entry name" value="HATPase_c"/>
    <property type="match status" value="1"/>
</dbReference>
<evidence type="ECO:0000256" key="8">
    <source>
        <dbReference type="ARBA" id="ARBA00022553"/>
    </source>
</evidence>
<dbReference type="AlphaFoldDB" id="A0A6M1U5H2"/>
<keyword evidence="16" id="KW-0411">Iron-sulfur</keyword>
<dbReference type="InterPro" id="IPR004358">
    <property type="entry name" value="Sig_transdc_His_kin-like_C"/>
</dbReference>
<dbReference type="GO" id="GO:0046983">
    <property type="term" value="F:protein dimerization activity"/>
    <property type="evidence" value="ECO:0007669"/>
    <property type="project" value="InterPro"/>
</dbReference>
<comment type="subcellular location">
    <subcellularLocation>
        <location evidence="3">Cytoplasm</location>
    </subcellularLocation>
</comment>
<dbReference type="SUPFAM" id="SSF55874">
    <property type="entry name" value="ATPase domain of HSP90 chaperone/DNA topoisomerase II/histidine kinase"/>
    <property type="match status" value="1"/>
</dbReference>
<comment type="cofactor">
    <cofactor evidence="2">
        <name>[4Fe-4S] cluster</name>
        <dbReference type="ChEBI" id="CHEBI:49883"/>
    </cofactor>
</comment>
<dbReference type="InterPro" id="IPR050482">
    <property type="entry name" value="Sensor_HK_TwoCompSys"/>
</dbReference>
<dbReference type="GO" id="GO:0046872">
    <property type="term" value="F:metal ion binding"/>
    <property type="evidence" value="ECO:0007669"/>
    <property type="project" value="UniProtKB-KW"/>
</dbReference>
<protein>
    <recommendedName>
        <fullName evidence="5">Oxygen sensor histidine kinase NreB</fullName>
        <ecNumber evidence="4">2.7.13.3</ecNumber>
    </recommendedName>
    <alternativeName>
        <fullName evidence="18">Nitrogen regulation protein B</fullName>
    </alternativeName>
</protein>
<dbReference type="InterPro" id="IPR005467">
    <property type="entry name" value="His_kinase_dom"/>
</dbReference>